<proteinExistence type="predicted"/>
<dbReference type="GeneID" id="108081050"/>
<sequence>MKAITLCLLVLVSATCVLTTRANSIETGEETFDLDDDFDFEFELNQVLDELDNDNDYMDVEDFGFIRTCRKILRKALKTVRGTNCIIKEVTNILSSCTTYLDDIDACGTAVPKDVAKIVKNVKDMIKICNDILHLHSKLCAKDKSVGSVVKNSSKCFWKLFKATMKLTRKINKTLKLIAKLPADTGSCFMNATNNIKVSFNSFLPNINVCIESM</sequence>
<evidence type="ECO:0000256" key="1">
    <source>
        <dbReference type="SAM" id="SignalP"/>
    </source>
</evidence>
<accession>A0A6P4J8X6</accession>
<dbReference type="OrthoDB" id="7866492at2759"/>
<gene>
    <name evidence="3" type="primary">LOC108081050</name>
</gene>
<dbReference type="AlphaFoldDB" id="A0A6P4J8X6"/>
<name>A0A6P4J8X6_DROKI</name>
<reference evidence="3" key="1">
    <citation type="submission" date="2025-08" db="UniProtKB">
        <authorList>
            <consortium name="RefSeq"/>
        </authorList>
    </citation>
    <scope>IDENTIFICATION</scope>
    <source>
        <strain evidence="3">14028-0561.14</strain>
        <tissue evidence="3">Whole fly</tissue>
    </source>
</reference>
<keyword evidence="2" id="KW-1185">Reference proteome</keyword>
<feature type="chain" id="PRO_5028357307" evidence="1">
    <location>
        <begin position="23"/>
        <end position="214"/>
    </location>
</feature>
<protein>
    <submittedName>
        <fullName evidence="3">Uncharacterized protein</fullName>
    </submittedName>
</protein>
<feature type="signal peptide" evidence="1">
    <location>
        <begin position="1"/>
        <end position="22"/>
    </location>
</feature>
<dbReference type="RefSeq" id="XP_017031509.1">
    <property type="nucleotide sequence ID" value="XM_017176020.3"/>
</dbReference>
<dbReference type="Proteomes" id="UP001652661">
    <property type="component" value="Chromosome 3R"/>
</dbReference>
<evidence type="ECO:0000313" key="3">
    <source>
        <dbReference type="RefSeq" id="XP_017031509.1"/>
    </source>
</evidence>
<evidence type="ECO:0000313" key="2">
    <source>
        <dbReference type="Proteomes" id="UP001652661"/>
    </source>
</evidence>
<keyword evidence="1" id="KW-0732">Signal</keyword>
<organism evidence="2 3">
    <name type="scientific">Drosophila kikkawai</name>
    <name type="common">Fruit fly</name>
    <dbReference type="NCBI Taxonomy" id="30033"/>
    <lineage>
        <taxon>Eukaryota</taxon>
        <taxon>Metazoa</taxon>
        <taxon>Ecdysozoa</taxon>
        <taxon>Arthropoda</taxon>
        <taxon>Hexapoda</taxon>
        <taxon>Insecta</taxon>
        <taxon>Pterygota</taxon>
        <taxon>Neoptera</taxon>
        <taxon>Endopterygota</taxon>
        <taxon>Diptera</taxon>
        <taxon>Brachycera</taxon>
        <taxon>Muscomorpha</taxon>
        <taxon>Ephydroidea</taxon>
        <taxon>Drosophilidae</taxon>
        <taxon>Drosophila</taxon>
        <taxon>Sophophora</taxon>
    </lineage>
</organism>